<name>X0TDE8_9ZZZZ</name>
<dbReference type="EMBL" id="BARS01014247">
    <property type="protein sequence ID" value="GAF91538.1"/>
    <property type="molecule type" value="Genomic_DNA"/>
</dbReference>
<feature type="region of interest" description="Disordered" evidence="1">
    <location>
        <begin position="11"/>
        <end position="41"/>
    </location>
</feature>
<sequence length="82" mass="9194">YAFCNGFGILTGDEDTDAQDDAHGEPKNGKTWDEKKNKPAKGELKKAALDFIHTAQTRKQLTQRNENEIKRLMTDLSKSDVA</sequence>
<protein>
    <submittedName>
        <fullName evidence="2">Uncharacterized protein</fullName>
    </submittedName>
</protein>
<dbReference type="AlphaFoldDB" id="X0TDE8"/>
<feature type="non-terminal residue" evidence="2">
    <location>
        <position position="82"/>
    </location>
</feature>
<evidence type="ECO:0000256" key="1">
    <source>
        <dbReference type="SAM" id="MobiDB-lite"/>
    </source>
</evidence>
<feature type="non-terminal residue" evidence="2">
    <location>
        <position position="1"/>
    </location>
</feature>
<evidence type="ECO:0000313" key="2">
    <source>
        <dbReference type="EMBL" id="GAF91538.1"/>
    </source>
</evidence>
<proteinExistence type="predicted"/>
<accession>X0TDE8</accession>
<reference evidence="2" key="1">
    <citation type="journal article" date="2014" name="Front. Microbiol.">
        <title>High frequency of phylogenetically diverse reductive dehalogenase-homologous genes in deep subseafloor sedimentary metagenomes.</title>
        <authorList>
            <person name="Kawai M."/>
            <person name="Futagami T."/>
            <person name="Toyoda A."/>
            <person name="Takaki Y."/>
            <person name="Nishi S."/>
            <person name="Hori S."/>
            <person name="Arai W."/>
            <person name="Tsubouchi T."/>
            <person name="Morono Y."/>
            <person name="Uchiyama I."/>
            <person name="Ito T."/>
            <person name="Fujiyama A."/>
            <person name="Inagaki F."/>
            <person name="Takami H."/>
        </authorList>
    </citation>
    <scope>NUCLEOTIDE SEQUENCE</scope>
    <source>
        <strain evidence="2">Expedition CK06-06</strain>
    </source>
</reference>
<feature type="compositionally biased region" description="Basic and acidic residues" evidence="1">
    <location>
        <begin position="20"/>
        <end position="41"/>
    </location>
</feature>
<organism evidence="2">
    <name type="scientific">marine sediment metagenome</name>
    <dbReference type="NCBI Taxonomy" id="412755"/>
    <lineage>
        <taxon>unclassified sequences</taxon>
        <taxon>metagenomes</taxon>
        <taxon>ecological metagenomes</taxon>
    </lineage>
</organism>
<gene>
    <name evidence="2" type="ORF">S01H1_24168</name>
</gene>
<comment type="caution">
    <text evidence="2">The sequence shown here is derived from an EMBL/GenBank/DDBJ whole genome shotgun (WGS) entry which is preliminary data.</text>
</comment>